<evidence type="ECO:0000313" key="4">
    <source>
        <dbReference type="Proteomes" id="UP000324974"/>
    </source>
</evidence>
<feature type="transmembrane region" description="Helical" evidence="2">
    <location>
        <begin position="344"/>
        <end position="365"/>
    </location>
</feature>
<feature type="transmembrane region" description="Helical" evidence="2">
    <location>
        <begin position="142"/>
        <end position="160"/>
    </location>
</feature>
<feature type="transmembrane region" description="Helical" evidence="2">
    <location>
        <begin position="312"/>
        <end position="332"/>
    </location>
</feature>
<gene>
    <name evidence="3" type="ORF">PX52LOC_06478</name>
</gene>
<keyword evidence="3" id="KW-0808">Transferase</keyword>
<keyword evidence="2" id="KW-1133">Transmembrane helix</keyword>
<reference evidence="4" key="1">
    <citation type="submission" date="2019-08" db="EMBL/GenBank/DDBJ databases">
        <title>Limnoglobus roseus gen. nov., sp. nov., a novel freshwater planctomycete with a giant genome from the family Gemmataceae.</title>
        <authorList>
            <person name="Kulichevskaya I.S."/>
            <person name="Naumoff D.G."/>
            <person name="Miroshnikov K."/>
            <person name="Ivanova A."/>
            <person name="Philippov D.A."/>
            <person name="Hakobyan A."/>
            <person name="Rijpstra I.C."/>
            <person name="Sinninghe Damste J.S."/>
            <person name="Liesack W."/>
            <person name="Dedysh S.N."/>
        </authorList>
    </citation>
    <scope>NUCLEOTIDE SEQUENCE [LARGE SCALE GENOMIC DNA]</scope>
    <source>
        <strain evidence="4">PX52</strain>
    </source>
</reference>
<name>A0A5C1AMP4_9BACT</name>
<dbReference type="RefSeq" id="WP_149113800.1">
    <property type="nucleotide sequence ID" value="NZ_CP042425.1"/>
</dbReference>
<feature type="transmembrane region" description="Helical" evidence="2">
    <location>
        <begin position="26"/>
        <end position="44"/>
    </location>
</feature>
<dbReference type="Proteomes" id="UP000324974">
    <property type="component" value="Chromosome"/>
</dbReference>
<dbReference type="KEGG" id="lrs:PX52LOC_06478"/>
<dbReference type="AlphaFoldDB" id="A0A5C1AMP4"/>
<keyword evidence="2" id="KW-0812">Transmembrane</keyword>
<evidence type="ECO:0000256" key="2">
    <source>
        <dbReference type="SAM" id="Phobius"/>
    </source>
</evidence>
<dbReference type="EMBL" id="CP042425">
    <property type="protein sequence ID" value="QEL19407.1"/>
    <property type="molecule type" value="Genomic_DNA"/>
</dbReference>
<feature type="transmembrane region" description="Helical" evidence="2">
    <location>
        <begin position="510"/>
        <end position="533"/>
    </location>
</feature>
<feature type="transmembrane region" description="Helical" evidence="2">
    <location>
        <begin position="372"/>
        <end position="393"/>
    </location>
</feature>
<evidence type="ECO:0000256" key="1">
    <source>
        <dbReference type="SAM" id="MobiDB-lite"/>
    </source>
</evidence>
<feature type="transmembrane region" description="Helical" evidence="2">
    <location>
        <begin position="413"/>
        <end position="437"/>
    </location>
</feature>
<protein>
    <submittedName>
        <fullName evidence="3">Putative glycosyltransferase</fullName>
    </submittedName>
</protein>
<feature type="transmembrane region" description="Helical" evidence="2">
    <location>
        <begin position="481"/>
        <end position="498"/>
    </location>
</feature>
<feature type="compositionally biased region" description="Low complexity" evidence="1">
    <location>
        <begin position="1"/>
        <end position="17"/>
    </location>
</feature>
<proteinExistence type="predicted"/>
<evidence type="ECO:0000313" key="3">
    <source>
        <dbReference type="EMBL" id="QEL19407.1"/>
    </source>
</evidence>
<accession>A0A5C1AMP4</accession>
<organism evidence="3 4">
    <name type="scientific">Limnoglobus roseus</name>
    <dbReference type="NCBI Taxonomy" id="2598579"/>
    <lineage>
        <taxon>Bacteria</taxon>
        <taxon>Pseudomonadati</taxon>
        <taxon>Planctomycetota</taxon>
        <taxon>Planctomycetia</taxon>
        <taxon>Gemmatales</taxon>
        <taxon>Gemmataceae</taxon>
        <taxon>Limnoglobus</taxon>
    </lineage>
</organism>
<keyword evidence="2" id="KW-0472">Membrane</keyword>
<dbReference type="GO" id="GO:0016740">
    <property type="term" value="F:transferase activity"/>
    <property type="evidence" value="ECO:0007669"/>
    <property type="project" value="UniProtKB-KW"/>
</dbReference>
<feature type="transmembrane region" description="Helical" evidence="2">
    <location>
        <begin position="457"/>
        <end position="475"/>
    </location>
</feature>
<keyword evidence="4" id="KW-1185">Reference proteome</keyword>
<sequence length="566" mass="62320">MFGLRLSSPPRNSLSPTPRRDSGQQLVEWVLFLAAVGIFAATAWGRIRTTGPAAMAGLTLLAAFANTIDRRTAIRRLSVLLLAFVAAYLIRNHTASLIAHRLGRFTLLSGLGLTALLSVPSVVVAGLLRIQARLRESPNDRRAFGIAFFAITLPSAFLYWNSTIHVWTGDTMPVVPTVVQMAQTGSRELSSYVPPSGLYRWDVCGPGRPYFVREVPGGPGVYSTYPAGMEVFAWPGVLGASALGLDIRDDSLHLRIEKLTASILTGCSLALFFLIALHFGSLTGAFTVTWLLATGSVFSSTLGMLLWQQGGIVFWMLLALLVEFRTASRPGWKGLLLQSLACGWILACRPSAVTFLVPFGLWVLARDWRRGLLLPLLAVLFYLPWGVMYWSIYRNPFGPAMGFLQEKWFPGEFMLGVLVCPSRGLFVFQPCLLLLVLRLWPAARAGESGVPRGWTPFALGLVALHLLLIASWPVWWGGFCYGSRLIAEVVPILALFLIRPVGWLLSLREGWIAVAVLGLLGFAIHVPCLYYDAWLWNALPISADANPWRLWDFAHPPFLYGLVSNP</sequence>
<feature type="region of interest" description="Disordered" evidence="1">
    <location>
        <begin position="1"/>
        <end position="21"/>
    </location>
</feature>
<feature type="transmembrane region" description="Helical" evidence="2">
    <location>
        <begin position="105"/>
        <end position="130"/>
    </location>
</feature>
<dbReference type="OrthoDB" id="272013at2"/>